<protein>
    <submittedName>
        <fullName evidence="2">Uncharacterized protein</fullName>
    </submittedName>
</protein>
<reference evidence="2" key="1">
    <citation type="submission" date="2021-01" db="EMBL/GenBank/DDBJ databases">
        <authorList>
            <person name="Corre E."/>
            <person name="Pelletier E."/>
            <person name="Niang G."/>
            <person name="Scheremetjew M."/>
            <person name="Finn R."/>
            <person name="Kale V."/>
            <person name="Holt S."/>
            <person name="Cochrane G."/>
            <person name="Meng A."/>
            <person name="Brown T."/>
            <person name="Cohen L."/>
        </authorList>
    </citation>
    <scope>NUCLEOTIDE SEQUENCE</scope>
    <source>
        <strain evidence="2">CCMP3107</strain>
    </source>
</reference>
<sequence>MEREQLNAEVARAENLAFEKLEAERRAARVELSHKLKAQLQAEAQWLAIQEQRLVAEEEKRIASQLAELERLVAEKATSQNRLTEDNFSIIEHQNTKLTLEAESRAAKAEISTSQKQQRLVEEEEKRAALELQLQAEKEESERHAAEKMEREQLSAKVARAEELAFEKLEAERRAAKAELDKKLKAQLQVEAQWLACQKQRLLEEEEKRVALRVAELDRLAAEKSDSQRRASEKLERERLNVELAKAEKLAFDSLEAKRKAAKEQLDTKIKAQMQVEAQWLASQEQRLAEEKEKHTIALQLKLQGEKEYERRSAEKLVEREKLEAERRAAKADLEKALAAEQALQLEWLVSQEQSLAKEEERRVALRLTLQAEEEESQRQAAERQEREQLNAELANAEKLKRGKLEAERRAAKVELEKALAAEQALQLEWLASQEQRLLEEEEKHLSLERELEAQKAEAQRLSAERIERERLNLEIASSEKLEQEKLEAEHKKAKVELEKAFAAEQEVEFEWLVHLEQSLKADRAMGKETVSTGTCIDDPALFNGRDAAAARWAARQAAIRQREEAQRRWLALVQEWRRLSEDAAAAATATPSAGASAGPRKGASFTVDHAKTIVYLFDDMLIGSVQNLKWQSILSSMQGMLHFLDDMLVEVSSNLRVALEEPDIRTTSAKGAQPMMERASERVSGKVESFASQLEALSGEIPENDISFPLFGSFQARIKQRSEQIKKAAMLVESSSSFTEHSARPRGGLVTRALRAAVLGMDGVIKRFMEGPIDLEEFLEAQPQFHNQELTPRHRNISNFVDSIKRNLDSLNDGIFSHFEAWKELTPRDVVYAYDNLAQNTFRTINHTPSVQYVRNSIRRADEWFYKELEEQSWDNLPNTLRSMIYLIDDGIQGLGTEIIKTPSRYLACQFGNGEEKNHDPS</sequence>
<evidence type="ECO:0000313" key="2">
    <source>
        <dbReference type="EMBL" id="CAE0624890.1"/>
    </source>
</evidence>
<organism evidence="2">
    <name type="scientific">Heterosigma akashiwo</name>
    <name type="common">Chromophytic alga</name>
    <name type="synonym">Heterosigma carterae</name>
    <dbReference type="NCBI Taxonomy" id="2829"/>
    <lineage>
        <taxon>Eukaryota</taxon>
        <taxon>Sar</taxon>
        <taxon>Stramenopiles</taxon>
        <taxon>Ochrophyta</taxon>
        <taxon>Raphidophyceae</taxon>
        <taxon>Chattonellales</taxon>
        <taxon>Chattonellaceae</taxon>
        <taxon>Heterosigma</taxon>
    </lineage>
</organism>
<feature type="coiled-coil region" evidence="1">
    <location>
        <begin position="55"/>
        <end position="82"/>
    </location>
</feature>
<dbReference type="AlphaFoldDB" id="A0A7S3UVG2"/>
<dbReference type="EMBL" id="HBIU01008790">
    <property type="protein sequence ID" value="CAE0624890.1"/>
    <property type="molecule type" value="Transcribed_RNA"/>
</dbReference>
<gene>
    <name evidence="2" type="ORF">HAKA00212_LOCUS3557</name>
</gene>
<evidence type="ECO:0000256" key="1">
    <source>
        <dbReference type="SAM" id="Coils"/>
    </source>
</evidence>
<feature type="coiled-coil region" evidence="1">
    <location>
        <begin position="113"/>
        <end position="272"/>
    </location>
</feature>
<keyword evidence="1" id="KW-0175">Coiled coil</keyword>
<name>A0A7S3UVG2_HETAK</name>
<accession>A0A7S3UVG2</accession>
<proteinExistence type="predicted"/>
<feature type="coiled-coil region" evidence="1">
    <location>
        <begin position="306"/>
        <end position="504"/>
    </location>
</feature>